<evidence type="ECO:0000313" key="2">
    <source>
        <dbReference type="EMBL" id="CAH0364061.1"/>
    </source>
</evidence>
<evidence type="ECO:0000256" key="1">
    <source>
        <dbReference type="SAM" id="MobiDB-lite"/>
    </source>
</evidence>
<reference evidence="2" key="1">
    <citation type="submission" date="2021-11" db="EMBL/GenBank/DDBJ databases">
        <authorList>
            <consortium name="Genoscope - CEA"/>
            <person name="William W."/>
        </authorList>
    </citation>
    <scope>NUCLEOTIDE SEQUENCE</scope>
</reference>
<organism evidence="2 3">
    <name type="scientific">Pelagomonas calceolata</name>
    <dbReference type="NCBI Taxonomy" id="35677"/>
    <lineage>
        <taxon>Eukaryota</taxon>
        <taxon>Sar</taxon>
        <taxon>Stramenopiles</taxon>
        <taxon>Ochrophyta</taxon>
        <taxon>Pelagophyceae</taxon>
        <taxon>Pelagomonadales</taxon>
        <taxon>Pelagomonadaceae</taxon>
        <taxon>Pelagomonas</taxon>
    </lineage>
</organism>
<gene>
    <name evidence="2" type="ORF">PECAL_1P04110</name>
</gene>
<feature type="region of interest" description="Disordered" evidence="1">
    <location>
        <begin position="1"/>
        <end position="34"/>
    </location>
</feature>
<protein>
    <submittedName>
        <fullName evidence="2">Uncharacterized protein</fullName>
    </submittedName>
</protein>
<proteinExistence type="predicted"/>
<feature type="region of interest" description="Disordered" evidence="1">
    <location>
        <begin position="278"/>
        <end position="301"/>
    </location>
</feature>
<dbReference type="AlphaFoldDB" id="A0A8J2WWE4"/>
<dbReference type="EMBL" id="CAKKNE010000001">
    <property type="protein sequence ID" value="CAH0364061.1"/>
    <property type="molecule type" value="Genomic_DNA"/>
</dbReference>
<keyword evidence="3" id="KW-1185">Reference proteome</keyword>
<evidence type="ECO:0000313" key="3">
    <source>
        <dbReference type="Proteomes" id="UP000789595"/>
    </source>
</evidence>
<accession>A0A8J2WWE4</accession>
<dbReference type="Proteomes" id="UP000789595">
    <property type="component" value="Unassembled WGS sequence"/>
</dbReference>
<sequence>MEAARPGSPVHFDDATLNFVKGGPPPPPSETSTRLQPQWNEAFMRLTQKAREKQASRAMSTKEALDAFKGKFGESAFVEAFGDEDKYLKSIVRPVTVTGTSSKLWHLGPREYVSKSEHAQEIQATAAQRTGAAVLAPSGAGGVVALEGEDDARRWAGLTLVSSSAERDGDLNYWEGFVNSGAKPFQTLLHGGDWSGAEVLPEWDDLIKSPSGRKPPNRPRGWYRGPLARTVTSQSAMTKDACGNDATMLDHWDRATFYAQRLAAILKEERKAFEAMRDMGNAGGGRASRAPRQSYRPEDDNAALTRTKTEELRQNNPTLWHERHHGALKDWLSRNEELLEAIAKEVDVPRSVLTGLDKDERAYVLAPFIKVDLPGLGPNLVKTNWDHVALRWIDGQRAIYLLGLRGLIWGKLNKMLPGYEWYMARAAERTYFEGYLKRALCFDSSIGKHWVFEFPVEDEPKWWRRNVQRQQQKEMYFIMKELKGVLLGATQTGPAATGRDAERLRHLRERFGGKTLKFVRAPSNGESTTADKIRGRFWAPDFMGRETYFDLDHIALGCVRREGVLYRIVGVRGLLPGDMNTFASGYEFVKALGLETWVEEYRKNAYCEAGVGGLDKSKAVYGYRPRVFDQGAMRRGG</sequence>
<comment type="caution">
    <text evidence="2">The sequence shown here is derived from an EMBL/GenBank/DDBJ whole genome shotgun (WGS) entry which is preliminary data.</text>
</comment>
<name>A0A8J2WWE4_9STRA</name>